<keyword evidence="14" id="KW-1185">Reference proteome</keyword>
<dbReference type="InParanoid" id="G8JPW0"/>
<feature type="transmembrane region" description="Helical" evidence="12">
    <location>
        <begin position="310"/>
        <end position="328"/>
    </location>
</feature>
<dbReference type="GO" id="GO:0006488">
    <property type="term" value="P:dolichol-linked oligosaccharide biosynthetic process"/>
    <property type="evidence" value="ECO:0007669"/>
    <property type="project" value="EnsemblFungi"/>
</dbReference>
<dbReference type="Proteomes" id="UP000006790">
    <property type="component" value="Chromosome 2"/>
</dbReference>
<sequence length="549" mass="61921">MRQSLLNFTLILVVVIGHLILSPYTKVEESFTIQAIHDILKYGILDISKYDHIKFSGVVPRTFVGPLIIALLTKPFSWIMEMLLWIMKGDSLDGMNWLLQYISRGIIGLLNALALNILNETASRVLLETQQTNSKTNIKTWTSRNWFVLFLVTQFHMMYYASRPLPNFVVTLPLSNIGLSWALEESYEAAIALLSFTAIVFRLELGVLCFGIAFWSYVYKKVTIKNIAKFGLIGLGIGIMLSSIIDSYFWQTCCVPEISAFVFNVIDGQSSNWGTEPFMAYISTYLPKIFLLPTFLLFGGLGFKVAPRSFRIILLASILHIFGLSLQPHKEWRFIIYTIPSITLLCSTGVASLNSKFDLQSIQNSLVSSMLLISVVIPLAASLGFSFVSSMNYPGGEALASFNDYVLCNNISNATVHLDVPTCMSGATLFGQLPEKFNITYDKTEDYTLESMWPSFDYAIMLNSAPEPLLVSTSCSWELLRSSEDLNAEQALVSTIDTSLRSAIRAIYEFQFKRLFSLMRIVAKKFLHNGDWYIYKQTCHNPNPQHIDK</sequence>
<evidence type="ECO:0000256" key="11">
    <source>
        <dbReference type="ARBA" id="ARBA00048899"/>
    </source>
</evidence>
<evidence type="ECO:0000256" key="3">
    <source>
        <dbReference type="ARBA" id="ARBA00007063"/>
    </source>
</evidence>
<proteinExistence type="inferred from homology"/>
<evidence type="ECO:0000256" key="7">
    <source>
        <dbReference type="ARBA" id="ARBA00022824"/>
    </source>
</evidence>
<dbReference type="HOGENOM" id="CLU_008917_4_0_1"/>
<feature type="transmembrane region" description="Helical" evidence="12">
    <location>
        <begin position="230"/>
        <end position="250"/>
    </location>
</feature>
<dbReference type="GeneID" id="11468257"/>
<keyword evidence="5" id="KW-0808">Transferase</keyword>
<feature type="transmembrane region" description="Helical" evidence="12">
    <location>
        <begin position="366"/>
        <end position="388"/>
    </location>
</feature>
<dbReference type="PANTHER" id="PTHR22760:SF1">
    <property type="entry name" value="DOL-P-MAN:MAN(7)GLCNAC(2)-PP-DOL ALPHA-1,6-MANNOSYLTRANSFERASE"/>
    <property type="match status" value="1"/>
</dbReference>
<feature type="transmembrane region" description="Helical" evidence="12">
    <location>
        <begin position="278"/>
        <end position="298"/>
    </location>
</feature>
<feature type="transmembrane region" description="Helical" evidence="12">
    <location>
        <begin position="63"/>
        <end position="86"/>
    </location>
</feature>
<feature type="transmembrane region" description="Helical" evidence="12">
    <location>
        <begin position="189"/>
        <end position="218"/>
    </location>
</feature>
<keyword evidence="6 12" id="KW-0812">Transmembrane</keyword>
<dbReference type="EMBL" id="CP002498">
    <property type="protein sequence ID" value="AET38218.1"/>
    <property type="molecule type" value="Genomic_DNA"/>
</dbReference>
<keyword evidence="9 12" id="KW-0472">Membrane</keyword>
<evidence type="ECO:0000256" key="9">
    <source>
        <dbReference type="ARBA" id="ARBA00023136"/>
    </source>
</evidence>
<dbReference type="AlphaFoldDB" id="G8JPW0"/>
<comment type="similarity">
    <text evidence="3 12">Belongs to the glycosyltransferase 22 family.</text>
</comment>
<dbReference type="OrthoDB" id="19039at2759"/>
<keyword evidence="4 12" id="KW-0328">Glycosyltransferase</keyword>
<dbReference type="InterPro" id="IPR005599">
    <property type="entry name" value="GPI_mannosylTrfase"/>
</dbReference>
<comment type="pathway">
    <text evidence="2">Protein modification; protein glycosylation.</text>
</comment>
<name>G8JPW0_ERECY</name>
<gene>
    <name evidence="13" type="ordered locus">Ecym_2496</name>
</gene>
<evidence type="ECO:0000256" key="5">
    <source>
        <dbReference type="ARBA" id="ARBA00022679"/>
    </source>
</evidence>
<protein>
    <recommendedName>
        <fullName evidence="12">Mannosyltransferase</fullName>
        <ecNumber evidence="12">2.4.1.-</ecNumber>
    </recommendedName>
</protein>
<dbReference type="PANTHER" id="PTHR22760">
    <property type="entry name" value="GLYCOSYLTRANSFERASE"/>
    <property type="match status" value="1"/>
</dbReference>
<keyword evidence="7 12" id="KW-0256">Endoplasmic reticulum</keyword>
<comment type="subcellular location">
    <subcellularLocation>
        <location evidence="1 12">Endoplasmic reticulum membrane</location>
        <topology evidence="1 12">Multi-pass membrane protein</topology>
    </subcellularLocation>
</comment>
<dbReference type="EC" id="2.4.1.-" evidence="12"/>
<evidence type="ECO:0000313" key="13">
    <source>
        <dbReference type="EMBL" id="AET38218.1"/>
    </source>
</evidence>
<evidence type="ECO:0000256" key="10">
    <source>
        <dbReference type="ARBA" id="ARBA00044721"/>
    </source>
</evidence>
<keyword evidence="8 12" id="KW-1133">Transmembrane helix</keyword>
<evidence type="ECO:0000256" key="8">
    <source>
        <dbReference type="ARBA" id="ARBA00022989"/>
    </source>
</evidence>
<dbReference type="eggNOG" id="KOG2516">
    <property type="taxonomic scope" value="Eukaryota"/>
</dbReference>
<evidence type="ECO:0000313" key="14">
    <source>
        <dbReference type="Proteomes" id="UP000006790"/>
    </source>
</evidence>
<dbReference type="OMA" id="WWVEVRM"/>
<reference evidence="14" key="1">
    <citation type="journal article" date="2012" name="G3 (Bethesda)">
        <title>Pichia sorbitophila, an interspecies yeast hybrid reveals early steps of genome resolution following polyploidization.</title>
        <authorList>
            <person name="Leh Louis V."/>
            <person name="Despons L."/>
            <person name="Friedrich A."/>
            <person name="Martin T."/>
            <person name="Durrens P."/>
            <person name="Casaregola S."/>
            <person name="Neuveglise C."/>
            <person name="Fairhead C."/>
            <person name="Marck C."/>
            <person name="Cruz J.A."/>
            <person name="Straub M.L."/>
            <person name="Kugler V."/>
            <person name="Sacerdot C."/>
            <person name="Uzunov Z."/>
            <person name="Thierry A."/>
            <person name="Weiss S."/>
            <person name="Bleykasten C."/>
            <person name="De Montigny J."/>
            <person name="Jacques N."/>
            <person name="Jung P."/>
            <person name="Lemaire M."/>
            <person name="Mallet S."/>
            <person name="Morel G."/>
            <person name="Richard G.F."/>
            <person name="Sarkar A."/>
            <person name="Savel G."/>
            <person name="Schacherer J."/>
            <person name="Seret M.L."/>
            <person name="Talla E."/>
            <person name="Samson G."/>
            <person name="Jubin C."/>
            <person name="Poulain J."/>
            <person name="Vacherie B."/>
            <person name="Barbe V."/>
            <person name="Pelletier E."/>
            <person name="Sherman D.J."/>
            <person name="Westhof E."/>
            <person name="Weissenbach J."/>
            <person name="Baret P.V."/>
            <person name="Wincker P."/>
            <person name="Gaillardin C."/>
            <person name="Dujon B."/>
            <person name="Souciet J.L."/>
        </authorList>
    </citation>
    <scope>NUCLEOTIDE SEQUENCE [LARGE SCALE GENOMIC DNA]</scope>
    <source>
        <strain evidence="14">CBS 270.75 / DBVPG 7215 / KCTC 17166 / NRRL Y-17582</strain>
    </source>
</reference>
<dbReference type="GO" id="GO:0005789">
    <property type="term" value="C:endoplasmic reticulum membrane"/>
    <property type="evidence" value="ECO:0007669"/>
    <property type="project" value="UniProtKB-SubCell"/>
</dbReference>
<feature type="transmembrane region" description="Helical" evidence="12">
    <location>
        <begin position="334"/>
        <end position="354"/>
    </location>
</feature>
<feature type="transmembrane region" description="Helical" evidence="12">
    <location>
        <begin position="6"/>
        <end position="24"/>
    </location>
</feature>
<dbReference type="UniPathway" id="UPA00378"/>
<dbReference type="RefSeq" id="XP_003645035.1">
    <property type="nucleotide sequence ID" value="XM_003644987.1"/>
</dbReference>
<comment type="function">
    <text evidence="10">Mannosyltransferase that operates in the biosynthetic pathway of dolichol-linked oligosaccharides, the glycan precursors employed in protein asparagine (N)-glycosylation. The assembly of dolichol-linked oligosaccharides begins on the cytosolic side of the endoplasmic reticulum membrane and finishes in its lumen. The sequential addition of sugars to dolichol pyrophosphate produces dolichol-linked oligosaccharides containing fourteen sugars, including two GlcNAcs, nine mannoses and three glucoses. Once assembled, the oligosaccharide is transferred from the lipid to nascent proteins by oligosaccharyltransferases. In the lumen of the endoplasmic reticulum, adds the eighth mannose residue in an alpha-1,6 linkage onto Man(7)GlcNAc(2)-PP-dolichol to produce Man(8)GlcNAc(2)-PP-dolichol.</text>
</comment>
<accession>G8JPW0</accession>
<feature type="transmembrane region" description="Helical" evidence="12">
    <location>
        <begin position="145"/>
        <end position="162"/>
    </location>
</feature>
<dbReference type="FunCoup" id="G8JPW0">
    <property type="interactions" value="403"/>
</dbReference>
<dbReference type="GO" id="GO:0052917">
    <property type="term" value="F:dol-P-Man:Man(7)GlcNAc(2)-PP-Dol alpha-1,6-mannosyltransferase activity"/>
    <property type="evidence" value="ECO:0007669"/>
    <property type="project" value="UniProtKB-EC"/>
</dbReference>
<evidence type="ECO:0000256" key="4">
    <source>
        <dbReference type="ARBA" id="ARBA00022676"/>
    </source>
</evidence>
<evidence type="ECO:0000256" key="1">
    <source>
        <dbReference type="ARBA" id="ARBA00004477"/>
    </source>
</evidence>
<evidence type="ECO:0000256" key="2">
    <source>
        <dbReference type="ARBA" id="ARBA00004922"/>
    </source>
</evidence>
<evidence type="ECO:0000256" key="12">
    <source>
        <dbReference type="RuleBase" id="RU363075"/>
    </source>
</evidence>
<evidence type="ECO:0000256" key="6">
    <source>
        <dbReference type="ARBA" id="ARBA00022692"/>
    </source>
</evidence>
<dbReference type="STRING" id="931890.G8JPW0"/>
<dbReference type="KEGG" id="erc:Ecym_2496"/>
<dbReference type="Pfam" id="PF03901">
    <property type="entry name" value="Glyco_transf_22"/>
    <property type="match status" value="1"/>
</dbReference>
<comment type="catalytic activity">
    <reaction evidence="11">
        <text>an alpha-D-Man-(1-&gt;2)-alpha-D-Man-(1-&gt;2)-alpha-D-Man-(1-&gt;3)-[alpha-D-Man-(1-&gt;2)-alpha-D-Man-(1-&gt;3)-alpha-D-Man-(1-&gt;6)]-beta-D-Man-(1-&gt;4)-beta-D-GlcNAc-(1-&gt;4)-alpha-D-GlcNAc-diphospho-di-trans,poly-cis-dolichol + a di-trans,poly-cis-dolichyl beta-D-mannosyl phosphate = an alpha-D-Man-(1-&gt;2)-alpha-D-Man-(1-&gt;2)-alpha-D-Man-(1-&gt;3)-[alpha-D-Man-(1-&gt;2)-alpha-D-Man-(1-&gt;3)-[alpha-D-Man-(1-&gt;6)]-alpha-D-Man-(1-&gt;6)]-beta-D-Man-(1-&gt;4)-beta-D-GlcNAc-(1-&gt;4)-alpha-D-GlcNAc-diphospho-di-trans,poly-cis-dolichol + a di-trans,poly-cis-dolichyl phosphate + H(+)</text>
        <dbReference type="Rhea" id="RHEA:29535"/>
        <dbReference type="Rhea" id="RHEA-COMP:19498"/>
        <dbReference type="Rhea" id="RHEA-COMP:19501"/>
        <dbReference type="Rhea" id="RHEA-COMP:19518"/>
        <dbReference type="Rhea" id="RHEA-COMP:19519"/>
        <dbReference type="ChEBI" id="CHEBI:15378"/>
        <dbReference type="ChEBI" id="CHEBI:57683"/>
        <dbReference type="ChEBI" id="CHEBI:58211"/>
        <dbReference type="ChEBI" id="CHEBI:132517"/>
        <dbReference type="ChEBI" id="CHEBI:132519"/>
        <dbReference type="EC" id="2.4.1.260"/>
    </reaction>
    <physiologicalReaction direction="left-to-right" evidence="11">
        <dbReference type="Rhea" id="RHEA:29536"/>
    </physiologicalReaction>
</comment>
<organism evidence="13 14">
    <name type="scientific">Eremothecium cymbalariae (strain CBS 270.75 / DBVPG 7215 / KCTC 17166 / NRRL Y-17582)</name>
    <name type="common">Yeast</name>
    <dbReference type="NCBI Taxonomy" id="931890"/>
    <lineage>
        <taxon>Eukaryota</taxon>
        <taxon>Fungi</taxon>
        <taxon>Dikarya</taxon>
        <taxon>Ascomycota</taxon>
        <taxon>Saccharomycotina</taxon>
        <taxon>Saccharomycetes</taxon>
        <taxon>Saccharomycetales</taxon>
        <taxon>Saccharomycetaceae</taxon>
        <taxon>Eremothecium</taxon>
    </lineage>
</organism>